<evidence type="ECO:0000313" key="1">
    <source>
        <dbReference type="EMBL" id="THU76448.1"/>
    </source>
</evidence>
<feature type="non-terminal residue" evidence="1">
    <location>
        <position position="1"/>
    </location>
</feature>
<dbReference type="EMBL" id="ML180914">
    <property type="protein sequence ID" value="THU76448.1"/>
    <property type="molecule type" value="Genomic_DNA"/>
</dbReference>
<reference evidence="1 2" key="1">
    <citation type="journal article" date="2019" name="Nat. Ecol. Evol.">
        <title>Megaphylogeny resolves global patterns of mushroom evolution.</title>
        <authorList>
            <person name="Varga T."/>
            <person name="Krizsan K."/>
            <person name="Foldi C."/>
            <person name="Dima B."/>
            <person name="Sanchez-Garcia M."/>
            <person name="Sanchez-Ramirez S."/>
            <person name="Szollosi G.J."/>
            <person name="Szarkandi J.G."/>
            <person name="Papp V."/>
            <person name="Albert L."/>
            <person name="Andreopoulos W."/>
            <person name="Angelini C."/>
            <person name="Antonin V."/>
            <person name="Barry K.W."/>
            <person name="Bougher N.L."/>
            <person name="Buchanan P."/>
            <person name="Buyck B."/>
            <person name="Bense V."/>
            <person name="Catcheside P."/>
            <person name="Chovatia M."/>
            <person name="Cooper J."/>
            <person name="Damon W."/>
            <person name="Desjardin D."/>
            <person name="Finy P."/>
            <person name="Geml J."/>
            <person name="Haridas S."/>
            <person name="Hughes K."/>
            <person name="Justo A."/>
            <person name="Karasinski D."/>
            <person name="Kautmanova I."/>
            <person name="Kiss B."/>
            <person name="Kocsube S."/>
            <person name="Kotiranta H."/>
            <person name="LaButti K.M."/>
            <person name="Lechner B.E."/>
            <person name="Liimatainen K."/>
            <person name="Lipzen A."/>
            <person name="Lukacs Z."/>
            <person name="Mihaltcheva S."/>
            <person name="Morgado L.N."/>
            <person name="Niskanen T."/>
            <person name="Noordeloos M.E."/>
            <person name="Ohm R.A."/>
            <person name="Ortiz-Santana B."/>
            <person name="Ovrebo C."/>
            <person name="Racz N."/>
            <person name="Riley R."/>
            <person name="Savchenko A."/>
            <person name="Shiryaev A."/>
            <person name="Soop K."/>
            <person name="Spirin V."/>
            <person name="Szebenyi C."/>
            <person name="Tomsovsky M."/>
            <person name="Tulloss R.E."/>
            <person name="Uehling J."/>
            <person name="Grigoriev I.V."/>
            <person name="Vagvolgyi C."/>
            <person name="Papp T."/>
            <person name="Martin F.M."/>
            <person name="Miettinen O."/>
            <person name="Hibbett D.S."/>
            <person name="Nagy L.G."/>
        </authorList>
    </citation>
    <scope>NUCLEOTIDE SEQUENCE [LARGE SCALE GENOMIC DNA]</scope>
    <source>
        <strain evidence="1 2">CBS 962.96</strain>
    </source>
</reference>
<evidence type="ECO:0000313" key="2">
    <source>
        <dbReference type="Proteomes" id="UP000297245"/>
    </source>
</evidence>
<dbReference type="OrthoDB" id="2745518at2759"/>
<organism evidence="1 2">
    <name type="scientific">Dendrothele bispora (strain CBS 962.96)</name>
    <dbReference type="NCBI Taxonomy" id="1314807"/>
    <lineage>
        <taxon>Eukaryota</taxon>
        <taxon>Fungi</taxon>
        <taxon>Dikarya</taxon>
        <taxon>Basidiomycota</taxon>
        <taxon>Agaricomycotina</taxon>
        <taxon>Agaricomycetes</taxon>
        <taxon>Agaricomycetidae</taxon>
        <taxon>Agaricales</taxon>
        <taxon>Agaricales incertae sedis</taxon>
        <taxon>Dendrothele</taxon>
    </lineage>
</organism>
<accession>A0A4S8KMK9</accession>
<dbReference type="AlphaFoldDB" id="A0A4S8KMK9"/>
<name>A0A4S8KMK9_DENBC</name>
<gene>
    <name evidence="1" type="ORF">K435DRAFT_813400</name>
</gene>
<protein>
    <submittedName>
        <fullName evidence="1">Uncharacterized protein</fullName>
    </submittedName>
</protein>
<proteinExistence type="predicted"/>
<dbReference type="Proteomes" id="UP000297245">
    <property type="component" value="Unassembled WGS sequence"/>
</dbReference>
<sequence length="119" mass="14008">DQCGRETGLELLGPSTYGYFDKSSEILNVSCIHNLLKGKLPFNYREHFIYLSEERWSDGEPAFTAAFRWIHQEGHKLAEFDGWKEEDWLCDEWICSSFSLFVQVLKKFEIRVIARPLDK</sequence>
<keyword evidence="2" id="KW-1185">Reference proteome</keyword>